<organism evidence="9 10">
    <name type="scientific">Desulfosarcina ovata subsp. sediminis</name>
    <dbReference type="NCBI Taxonomy" id="885957"/>
    <lineage>
        <taxon>Bacteria</taxon>
        <taxon>Pseudomonadati</taxon>
        <taxon>Thermodesulfobacteriota</taxon>
        <taxon>Desulfobacteria</taxon>
        <taxon>Desulfobacterales</taxon>
        <taxon>Desulfosarcinaceae</taxon>
        <taxon>Desulfosarcina</taxon>
    </lineage>
</organism>
<dbReference type="InterPro" id="IPR015984">
    <property type="entry name" value="Cyt_c_prime_subgr"/>
</dbReference>
<proteinExistence type="predicted"/>
<evidence type="ECO:0000256" key="4">
    <source>
        <dbReference type="ARBA" id="ARBA00022982"/>
    </source>
</evidence>
<dbReference type="RefSeq" id="WP_155324087.1">
    <property type="nucleotide sequence ID" value="NZ_AP021876.1"/>
</dbReference>
<feature type="binding site" description="covalent" evidence="7">
    <location>
        <position position="141"/>
    </location>
    <ligand>
        <name>heme c</name>
        <dbReference type="ChEBI" id="CHEBI:61717"/>
    </ligand>
</feature>
<dbReference type="PIRSF" id="PIRSF000027">
    <property type="entry name" value="Cytc_c_prime"/>
    <property type="match status" value="1"/>
</dbReference>
<accession>A0A5K7ZUY5</accession>
<dbReference type="InterPro" id="IPR012127">
    <property type="entry name" value="Cyt_c_prime"/>
</dbReference>
<dbReference type="InterPro" id="IPR002321">
    <property type="entry name" value="Cyt_c_II"/>
</dbReference>
<dbReference type="AlphaFoldDB" id="A0A5K7ZUY5"/>
<feature type="chain" id="PRO_5024449286" evidence="8">
    <location>
        <begin position="25"/>
        <end position="151"/>
    </location>
</feature>
<evidence type="ECO:0000256" key="7">
    <source>
        <dbReference type="PIRSR" id="PIRSR000027-2"/>
    </source>
</evidence>
<dbReference type="PRINTS" id="PR00608">
    <property type="entry name" value="CYTCHROMECII"/>
</dbReference>
<reference evidence="9 10" key="1">
    <citation type="submission" date="2019-11" db="EMBL/GenBank/DDBJ databases">
        <title>Comparative genomics of hydrocarbon-degrading Desulfosarcina strains.</title>
        <authorList>
            <person name="Watanabe M."/>
            <person name="Kojima H."/>
            <person name="Fukui M."/>
        </authorList>
    </citation>
    <scope>NUCLEOTIDE SEQUENCE [LARGE SCALE GENOMIC DNA]</scope>
    <source>
        <strain evidence="9 10">28bB2T</strain>
    </source>
</reference>
<keyword evidence="4" id="KW-0249">Electron transport</keyword>
<dbReference type="EMBL" id="AP021876">
    <property type="protein sequence ID" value="BBO84039.1"/>
    <property type="molecule type" value="Genomic_DNA"/>
</dbReference>
<keyword evidence="1" id="KW-0813">Transport</keyword>
<keyword evidence="5 6" id="KW-0408">Iron</keyword>
<evidence type="ECO:0000256" key="2">
    <source>
        <dbReference type="ARBA" id="ARBA00022617"/>
    </source>
</evidence>
<dbReference type="InterPro" id="IPR010980">
    <property type="entry name" value="Cyt_c/b562"/>
</dbReference>
<evidence type="ECO:0000313" key="10">
    <source>
        <dbReference type="Proteomes" id="UP000425960"/>
    </source>
</evidence>
<evidence type="ECO:0000256" key="6">
    <source>
        <dbReference type="PIRSR" id="PIRSR000027-1"/>
    </source>
</evidence>
<dbReference type="GO" id="GO:0022900">
    <property type="term" value="P:electron transport chain"/>
    <property type="evidence" value="ECO:0007669"/>
    <property type="project" value="InterPro"/>
</dbReference>
<sequence length="151" mass="15617">MMRKGFFYAVCCVLVVAVAGVAYAQFAKPGKAIAYRKAVMVLLGHHFGQIGASLGSATDRNTVAKNAGLVATLAPLAWEACMVPGTDKGDTTMASKVFKDRDGFTTAAGAFETAAAKLGTVASEGDMGAIKAQFGAVAKTCKACHGEYRSR</sequence>
<dbReference type="KEGG" id="dov:DSCO28_46050"/>
<evidence type="ECO:0000256" key="3">
    <source>
        <dbReference type="ARBA" id="ARBA00022723"/>
    </source>
</evidence>
<keyword evidence="8" id="KW-0732">Signal</keyword>
<dbReference type="Pfam" id="PF01322">
    <property type="entry name" value="Cytochrom_C_2"/>
    <property type="match status" value="1"/>
</dbReference>
<evidence type="ECO:0000256" key="8">
    <source>
        <dbReference type="SAM" id="SignalP"/>
    </source>
</evidence>
<dbReference type="GO" id="GO:0042597">
    <property type="term" value="C:periplasmic space"/>
    <property type="evidence" value="ECO:0007669"/>
    <property type="project" value="InterPro"/>
</dbReference>
<dbReference type="GO" id="GO:0020037">
    <property type="term" value="F:heme binding"/>
    <property type="evidence" value="ECO:0007669"/>
    <property type="project" value="InterPro"/>
</dbReference>
<keyword evidence="2 7" id="KW-0349">Heme</keyword>
<dbReference type="GO" id="GO:0005506">
    <property type="term" value="F:iron ion binding"/>
    <property type="evidence" value="ECO:0007669"/>
    <property type="project" value="InterPro"/>
</dbReference>
<keyword evidence="3 6" id="KW-0479">Metal-binding</keyword>
<evidence type="ECO:0000313" key="9">
    <source>
        <dbReference type="EMBL" id="BBO84039.1"/>
    </source>
</evidence>
<comment type="PTM">
    <text evidence="7">Binds 1 heme group per subunit.</text>
</comment>
<dbReference type="GO" id="GO:0009055">
    <property type="term" value="F:electron transfer activity"/>
    <property type="evidence" value="ECO:0007669"/>
    <property type="project" value="InterPro"/>
</dbReference>
<dbReference type="SUPFAM" id="SSF47175">
    <property type="entry name" value="Cytochromes"/>
    <property type="match status" value="1"/>
</dbReference>
<dbReference type="PROSITE" id="PS51009">
    <property type="entry name" value="CYTCII"/>
    <property type="match status" value="1"/>
</dbReference>
<evidence type="ECO:0000256" key="5">
    <source>
        <dbReference type="ARBA" id="ARBA00023004"/>
    </source>
</evidence>
<feature type="binding site" description="axial binding residue" evidence="6">
    <location>
        <position position="145"/>
    </location>
    <ligand>
        <name>heme c</name>
        <dbReference type="ChEBI" id="CHEBI:61717"/>
    </ligand>
    <ligandPart>
        <name>Fe</name>
        <dbReference type="ChEBI" id="CHEBI:18248"/>
    </ligandPart>
</feature>
<evidence type="ECO:0000256" key="1">
    <source>
        <dbReference type="ARBA" id="ARBA00022448"/>
    </source>
</evidence>
<feature type="signal peptide" evidence="8">
    <location>
        <begin position="1"/>
        <end position="24"/>
    </location>
</feature>
<dbReference type="Proteomes" id="UP000425960">
    <property type="component" value="Chromosome"/>
</dbReference>
<name>A0A5K7ZUY5_9BACT</name>
<protein>
    <submittedName>
        <fullName evidence="9">Cytochrome c</fullName>
    </submittedName>
</protein>
<feature type="binding site" description="covalent" evidence="7">
    <location>
        <position position="144"/>
    </location>
    <ligand>
        <name>heme c</name>
        <dbReference type="ChEBI" id="CHEBI:61717"/>
    </ligand>
</feature>
<gene>
    <name evidence="9" type="ORF">DSCO28_46050</name>
</gene>
<dbReference type="Gene3D" id="1.20.120.10">
    <property type="entry name" value="Cytochrome c/b562"/>
    <property type="match status" value="1"/>
</dbReference>